<reference evidence="2 3" key="2">
    <citation type="journal article" date="2008" name="Science">
        <title>Environmental genomics reveals a single-species ecosystem deep within Earth.</title>
        <authorList>
            <person name="Chivian D."/>
            <person name="Brodie E.L."/>
            <person name="Alm E.J."/>
            <person name="Culley D.E."/>
            <person name="Dehal P.S."/>
            <person name="Desantis T.Z."/>
            <person name="Gihring T.M."/>
            <person name="Lapidus A."/>
            <person name="Lin L.H."/>
            <person name="Lowry S.R."/>
            <person name="Moser D.P."/>
            <person name="Richardson P.M."/>
            <person name="Southam G."/>
            <person name="Wanger G."/>
            <person name="Pratt L.M."/>
            <person name="Andersen G.L."/>
            <person name="Hazen T.C."/>
            <person name="Brockman F.J."/>
            <person name="Arkin A.P."/>
            <person name="Onstott T.C."/>
        </authorList>
    </citation>
    <scope>NUCLEOTIDE SEQUENCE [LARGE SCALE GENOMIC DNA]</scope>
    <source>
        <strain evidence="2 3">MP104C</strain>
    </source>
</reference>
<dbReference type="KEGG" id="dau:Daud_1921"/>
<gene>
    <name evidence="2" type="ordered locus">Daud_1921</name>
</gene>
<dbReference type="EMBL" id="CP000860">
    <property type="protein sequence ID" value="ACA60414.1"/>
    <property type="molecule type" value="Genomic_DNA"/>
</dbReference>
<evidence type="ECO:0000313" key="2">
    <source>
        <dbReference type="EMBL" id="ACA60414.1"/>
    </source>
</evidence>
<dbReference type="RefSeq" id="WP_012302990.1">
    <property type="nucleotide sequence ID" value="NC_010424.1"/>
</dbReference>
<dbReference type="AlphaFoldDB" id="B1I601"/>
<evidence type="ECO:0008006" key="4">
    <source>
        <dbReference type="Google" id="ProtNLM"/>
    </source>
</evidence>
<evidence type="ECO:0000256" key="1">
    <source>
        <dbReference type="SAM" id="Coils"/>
    </source>
</evidence>
<keyword evidence="3" id="KW-1185">Reference proteome</keyword>
<dbReference type="HOGENOM" id="CLU_117098_3_0_9"/>
<protein>
    <recommendedName>
        <fullName evidence="4">Zinc-ribbon domain-containing protein</fullName>
    </recommendedName>
</protein>
<dbReference type="Proteomes" id="UP000008544">
    <property type="component" value="Chromosome"/>
</dbReference>
<feature type="coiled-coil region" evidence="1">
    <location>
        <begin position="56"/>
        <end position="83"/>
    </location>
</feature>
<dbReference type="STRING" id="477974.Daud_1921"/>
<accession>B1I601</accession>
<organism evidence="2 3">
    <name type="scientific">Desulforudis audaxviator (strain MP104C)</name>
    <dbReference type="NCBI Taxonomy" id="477974"/>
    <lineage>
        <taxon>Bacteria</taxon>
        <taxon>Bacillati</taxon>
        <taxon>Bacillota</taxon>
        <taxon>Clostridia</taxon>
        <taxon>Thermoanaerobacterales</taxon>
        <taxon>Candidatus Desulforudaceae</taxon>
        <taxon>Candidatus Desulforudis</taxon>
    </lineage>
</organism>
<name>B1I601_DESAP</name>
<keyword evidence="1" id="KW-0175">Coiled coil</keyword>
<evidence type="ECO:0000313" key="3">
    <source>
        <dbReference type="Proteomes" id="UP000008544"/>
    </source>
</evidence>
<reference evidence="3" key="1">
    <citation type="submission" date="2007-10" db="EMBL/GenBank/DDBJ databases">
        <title>Complete sequence of chromosome of Desulforudis audaxviator MP104C.</title>
        <authorList>
            <person name="Copeland A."/>
            <person name="Lucas S."/>
            <person name="Lapidus A."/>
            <person name="Barry K."/>
            <person name="Glavina del Rio T."/>
            <person name="Dalin E."/>
            <person name="Tice H."/>
            <person name="Bruce D."/>
            <person name="Pitluck S."/>
            <person name="Lowry S.R."/>
            <person name="Larimer F."/>
            <person name="Land M.L."/>
            <person name="Hauser L."/>
            <person name="Kyrpides N."/>
            <person name="Ivanova N.N."/>
            <person name="Richardson P."/>
        </authorList>
    </citation>
    <scope>NUCLEOTIDE SEQUENCE [LARGE SCALE GENOMIC DNA]</scope>
    <source>
        <strain evidence="3">MP104C</strain>
    </source>
</reference>
<sequence length="117" mass="13388">MNIWDRVRKGTQTVSEKSSGLLEMAQTRAAITKLETEKIRKFTELGELTYRVYNREHVADAEMEKLCNEIQDLDRELEAHRARLEGATPVCPGCSRPVKPEARYCPECGQSLRPVRP</sequence>
<proteinExistence type="predicted"/>